<evidence type="ECO:0000313" key="3">
    <source>
        <dbReference type="EMBL" id="HIU62145.1"/>
    </source>
</evidence>
<dbReference type="InterPro" id="IPR002550">
    <property type="entry name" value="CNNM"/>
</dbReference>
<sequence>MQKDGAERIKRETSRSSIWTAKITPITFALSLASGALAQTVITHTGIILSLVLLGLLVVTAVIFDGVGVAITSCDRARVKKLLQSHAKRAKIAMRMMRNAEKVNNVCADVIGDICGVLSGACGAAIAAGLSVRSGAGAGWLPTLTSAAVAALTVGGKAFLKGKAVKNADKYIAAAATLLSYIYTPRNKKDKNR</sequence>
<keyword evidence="1" id="KW-0472">Membrane</keyword>
<dbReference type="EMBL" id="DVNJ01000001">
    <property type="protein sequence ID" value="HIU62145.1"/>
    <property type="molecule type" value="Genomic_DNA"/>
</dbReference>
<organism evidence="3 4">
    <name type="scientific">Candidatus Caccalectryoclostridium excrementigallinarum</name>
    <dbReference type="NCBI Taxonomy" id="2840710"/>
    <lineage>
        <taxon>Bacteria</taxon>
        <taxon>Bacillati</taxon>
        <taxon>Bacillota</taxon>
        <taxon>Clostridia</taxon>
        <taxon>Christensenellales</taxon>
        <taxon>Christensenellaceae</taxon>
        <taxon>Christensenellaceae incertae sedis</taxon>
        <taxon>Candidatus Caccalectryoclostridium</taxon>
    </lineage>
</organism>
<proteinExistence type="predicted"/>
<keyword evidence="1" id="KW-1133">Transmembrane helix</keyword>
<dbReference type="Proteomes" id="UP000824145">
    <property type="component" value="Unassembled WGS sequence"/>
</dbReference>
<feature type="transmembrane region" description="Helical" evidence="1">
    <location>
        <begin position="140"/>
        <end position="160"/>
    </location>
</feature>
<name>A0A9D1ML23_9FIRM</name>
<accession>A0A9D1ML23</accession>
<reference evidence="3" key="1">
    <citation type="submission" date="2020-10" db="EMBL/GenBank/DDBJ databases">
        <authorList>
            <person name="Gilroy R."/>
        </authorList>
    </citation>
    <scope>NUCLEOTIDE SEQUENCE</scope>
    <source>
        <strain evidence="3">9366</strain>
    </source>
</reference>
<dbReference type="Pfam" id="PF01595">
    <property type="entry name" value="CNNM"/>
    <property type="match status" value="1"/>
</dbReference>
<feature type="transmembrane region" description="Helical" evidence="1">
    <location>
        <begin position="48"/>
        <end position="71"/>
    </location>
</feature>
<gene>
    <name evidence="3" type="ORF">IAB07_00055</name>
</gene>
<feature type="domain" description="CNNM transmembrane" evidence="2">
    <location>
        <begin position="56"/>
        <end position="183"/>
    </location>
</feature>
<protein>
    <submittedName>
        <fullName evidence="3">DUF21 domain-containing protein</fullName>
    </submittedName>
</protein>
<evidence type="ECO:0000313" key="4">
    <source>
        <dbReference type="Proteomes" id="UP000824145"/>
    </source>
</evidence>
<feature type="transmembrane region" description="Helical" evidence="1">
    <location>
        <begin position="106"/>
        <end position="128"/>
    </location>
</feature>
<dbReference type="AlphaFoldDB" id="A0A9D1ML23"/>
<comment type="caution">
    <text evidence="3">The sequence shown here is derived from an EMBL/GenBank/DDBJ whole genome shotgun (WGS) entry which is preliminary data.</text>
</comment>
<keyword evidence="1" id="KW-0812">Transmembrane</keyword>
<evidence type="ECO:0000259" key="2">
    <source>
        <dbReference type="Pfam" id="PF01595"/>
    </source>
</evidence>
<reference evidence="3" key="2">
    <citation type="journal article" date="2021" name="PeerJ">
        <title>Extensive microbial diversity within the chicken gut microbiome revealed by metagenomics and culture.</title>
        <authorList>
            <person name="Gilroy R."/>
            <person name="Ravi A."/>
            <person name="Getino M."/>
            <person name="Pursley I."/>
            <person name="Horton D.L."/>
            <person name="Alikhan N.F."/>
            <person name="Baker D."/>
            <person name="Gharbi K."/>
            <person name="Hall N."/>
            <person name="Watson M."/>
            <person name="Adriaenssens E.M."/>
            <person name="Foster-Nyarko E."/>
            <person name="Jarju S."/>
            <person name="Secka A."/>
            <person name="Antonio M."/>
            <person name="Oren A."/>
            <person name="Chaudhuri R.R."/>
            <person name="La Ragione R."/>
            <person name="Hildebrand F."/>
            <person name="Pallen M.J."/>
        </authorList>
    </citation>
    <scope>NUCLEOTIDE SEQUENCE</scope>
    <source>
        <strain evidence="3">9366</strain>
    </source>
</reference>
<evidence type="ECO:0000256" key="1">
    <source>
        <dbReference type="SAM" id="Phobius"/>
    </source>
</evidence>